<reference evidence="4" key="1">
    <citation type="submission" date="2011-07" db="EMBL/GenBank/DDBJ databases">
        <authorList>
            <consortium name="Caenorhabditis brenneri Sequencing and Analysis Consortium"/>
            <person name="Wilson R.K."/>
        </authorList>
    </citation>
    <scope>NUCLEOTIDE SEQUENCE [LARGE SCALE GENOMIC DNA]</scope>
    <source>
        <strain evidence="4">PB2801</strain>
    </source>
</reference>
<evidence type="ECO:0000313" key="4">
    <source>
        <dbReference type="Proteomes" id="UP000008068"/>
    </source>
</evidence>
<dbReference type="Pfam" id="PF04435">
    <property type="entry name" value="SPK"/>
    <property type="match status" value="1"/>
</dbReference>
<evidence type="ECO:0000256" key="1">
    <source>
        <dbReference type="ARBA" id="ARBA00004123"/>
    </source>
</evidence>
<dbReference type="SUPFAM" id="SSF46689">
    <property type="entry name" value="Homeodomain-like"/>
    <property type="match status" value="1"/>
</dbReference>
<dbReference type="Gene3D" id="1.10.10.60">
    <property type="entry name" value="Homeodomain-like"/>
    <property type="match status" value="1"/>
</dbReference>
<proteinExistence type="predicted"/>
<dbReference type="InParanoid" id="G0N4E0"/>
<keyword evidence="4" id="KW-1185">Reference proteome</keyword>
<evidence type="ECO:0000259" key="2">
    <source>
        <dbReference type="Pfam" id="PF04435"/>
    </source>
</evidence>
<dbReference type="InterPro" id="IPR009057">
    <property type="entry name" value="Homeodomain-like_sf"/>
</dbReference>
<comment type="subcellular location">
    <subcellularLocation>
        <location evidence="1">Nucleus</location>
    </subcellularLocation>
</comment>
<dbReference type="GO" id="GO:0005634">
    <property type="term" value="C:nucleus"/>
    <property type="evidence" value="ECO:0007669"/>
    <property type="project" value="UniProtKB-SubCell"/>
</dbReference>
<protein>
    <recommendedName>
        <fullName evidence="2">SPK domain-containing protein</fullName>
    </recommendedName>
</protein>
<gene>
    <name evidence="3" type="ORF">CAEBREN_22469</name>
</gene>
<name>G0N4E0_CAEBE</name>
<sequence>MKMMKDFKTPILKQAKIAFLMSIPLVDVRLVKKLRASAETLRFDQEKRINRLKSKDGSLKIEGVHDEKTKRAAFEYIDDDDDDFETEVMPQKRVRGAPGDQNVVQRDVQAVDPTLARAEMLTPGTPKKVVKIPLFCSGVTKTKKLQPLLESEKKKIDSLKEKGWNRTKIAKSVGRSVSLVNKYINDPQGYGIRKPGRPRRS</sequence>
<dbReference type="Proteomes" id="UP000008068">
    <property type="component" value="Unassembled WGS sequence"/>
</dbReference>
<feature type="domain" description="SPK" evidence="2">
    <location>
        <begin position="11"/>
        <end position="60"/>
    </location>
</feature>
<accession>G0N4E0</accession>
<dbReference type="AlphaFoldDB" id="G0N4E0"/>
<dbReference type="EMBL" id="GL379837">
    <property type="protein sequence ID" value="EGT52542.1"/>
    <property type="molecule type" value="Genomic_DNA"/>
</dbReference>
<evidence type="ECO:0000313" key="3">
    <source>
        <dbReference type="EMBL" id="EGT52542.1"/>
    </source>
</evidence>
<organism evidence="4">
    <name type="scientific">Caenorhabditis brenneri</name>
    <name type="common">Nematode worm</name>
    <dbReference type="NCBI Taxonomy" id="135651"/>
    <lineage>
        <taxon>Eukaryota</taxon>
        <taxon>Metazoa</taxon>
        <taxon>Ecdysozoa</taxon>
        <taxon>Nematoda</taxon>
        <taxon>Chromadorea</taxon>
        <taxon>Rhabditida</taxon>
        <taxon>Rhabditina</taxon>
        <taxon>Rhabditomorpha</taxon>
        <taxon>Rhabditoidea</taxon>
        <taxon>Rhabditidae</taxon>
        <taxon>Peloderinae</taxon>
        <taxon>Caenorhabditis</taxon>
    </lineage>
</organism>
<dbReference type="InterPro" id="IPR006570">
    <property type="entry name" value="SPK_dom"/>
</dbReference>
<dbReference type="HOGENOM" id="CLU_1361500_0_0_1"/>